<dbReference type="AlphaFoldDB" id="A0A068VHW7"/>
<dbReference type="Gramene" id="CDP20311">
    <property type="protein sequence ID" value="CDP20311"/>
    <property type="gene ID" value="GSCOC_T00006074001"/>
</dbReference>
<feature type="transmembrane region" description="Helical" evidence="10">
    <location>
        <begin position="559"/>
        <end position="577"/>
    </location>
</feature>
<keyword evidence="6 8" id="KW-0408">Iron</keyword>
<keyword evidence="10" id="KW-0812">Transmembrane</keyword>
<dbReference type="InterPro" id="IPR052306">
    <property type="entry name" value="CYP450_71D"/>
</dbReference>
<dbReference type="InterPro" id="IPR017972">
    <property type="entry name" value="Cyt_P450_CS"/>
</dbReference>
<dbReference type="PANTHER" id="PTHR47953:SF16">
    <property type="entry name" value="CYTOCHROME P450 71D8"/>
    <property type="match status" value="1"/>
</dbReference>
<dbReference type="GO" id="GO:0016705">
    <property type="term" value="F:oxidoreductase activity, acting on paired donors, with incorporation or reduction of molecular oxygen"/>
    <property type="evidence" value="ECO:0007669"/>
    <property type="project" value="InterPro"/>
</dbReference>
<dbReference type="PhylomeDB" id="A0A068VHW7"/>
<dbReference type="PANTHER" id="PTHR47953">
    <property type="entry name" value="OS08G0105600 PROTEIN"/>
    <property type="match status" value="1"/>
</dbReference>
<evidence type="ECO:0000313" key="13">
    <source>
        <dbReference type="Proteomes" id="UP000295252"/>
    </source>
</evidence>
<dbReference type="EMBL" id="HG740176">
    <property type="protein sequence ID" value="CDP20311.1"/>
    <property type="molecule type" value="Genomic_DNA"/>
</dbReference>
<evidence type="ECO:0000256" key="2">
    <source>
        <dbReference type="ARBA" id="ARBA00010617"/>
    </source>
</evidence>
<dbReference type="CDD" id="cd11072">
    <property type="entry name" value="CYP71-like"/>
    <property type="match status" value="1"/>
</dbReference>
<keyword evidence="4 8" id="KW-0479">Metal-binding</keyword>
<keyword evidence="13" id="KW-1185">Reference proteome</keyword>
<reference evidence="13" key="1">
    <citation type="journal article" date="2014" name="Science">
        <title>The coffee genome provides insight into the convergent evolution of caffeine biosynthesis.</title>
        <authorList>
            <person name="Denoeud F."/>
            <person name="Carretero-Paulet L."/>
            <person name="Dereeper A."/>
            <person name="Droc G."/>
            <person name="Guyot R."/>
            <person name="Pietrella M."/>
            <person name="Zheng C."/>
            <person name="Alberti A."/>
            <person name="Anthony F."/>
            <person name="Aprea G."/>
            <person name="Aury J.M."/>
            <person name="Bento P."/>
            <person name="Bernard M."/>
            <person name="Bocs S."/>
            <person name="Campa C."/>
            <person name="Cenci A."/>
            <person name="Combes M.C."/>
            <person name="Crouzillat D."/>
            <person name="Da Silva C."/>
            <person name="Daddiego L."/>
            <person name="De Bellis F."/>
            <person name="Dussert S."/>
            <person name="Garsmeur O."/>
            <person name="Gayraud T."/>
            <person name="Guignon V."/>
            <person name="Jahn K."/>
            <person name="Jamilloux V."/>
            <person name="Joet T."/>
            <person name="Labadie K."/>
            <person name="Lan T."/>
            <person name="Leclercq J."/>
            <person name="Lepelley M."/>
            <person name="Leroy T."/>
            <person name="Li L.T."/>
            <person name="Librado P."/>
            <person name="Lopez L."/>
            <person name="Munoz A."/>
            <person name="Noel B."/>
            <person name="Pallavicini A."/>
            <person name="Perrotta G."/>
            <person name="Poncet V."/>
            <person name="Pot D."/>
            <person name="Priyono X."/>
            <person name="Rigoreau M."/>
            <person name="Rouard M."/>
            <person name="Rozas J."/>
            <person name="Tranchant-Dubreuil C."/>
            <person name="VanBuren R."/>
            <person name="Zhang Q."/>
            <person name="Andrade A.C."/>
            <person name="Argout X."/>
            <person name="Bertrand B."/>
            <person name="de Kochko A."/>
            <person name="Graziosi G."/>
            <person name="Henry R.J."/>
            <person name="Jayarama X."/>
            <person name="Ming R."/>
            <person name="Nagai C."/>
            <person name="Rounsley S."/>
            <person name="Sankoff D."/>
            <person name="Giuliano G."/>
            <person name="Albert V.A."/>
            <person name="Wincker P."/>
            <person name="Lashermes P."/>
        </authorList>
    </citation>
    <scope>NUCLEOTIDE SEQUENCE [LARGE SCALE GENOMIC DNA]</scope>
    <source>
        <strain evidence="13">cv. DH200-94</strain>
    </source>
</reference>
<dbReference type="Gene3D" id="1.10.630.10">
    <property type="entry name" value="Cytochrome P450"/>
    <property type="match status" value="1"/>
</dbReference>
<dbReference type="InParanoid" id="A0A068VHW7"/>
<proteinExistence type="inferred from homology"/>
<feature type="binding site" description="axial binding residue" evidence="8">
    <location>
        <position position="416"/>
    </location>
    <ligand>
        <name>heme</name>
        <dbReference type="ChEBI" id="CHEBI:30413"/>
    </ligand>
    <ligandPart>
        <name>Fe</name>
        <dbReference type="ChEBI" id="CHEBI:18248"/>
    </ligandPart>
</feature>
<name>A0A068VHW7_COFCA</name>
<evidence type="ECO:0000313" key="12">
    <source>
        <dbReference type="EMBL" id="CDP20311.1"/>
    </source>
</evidence>
<gene>
    <name evidence="12" type="ORF">GSCOC_T00006074001</name>
</gene>
<protein>
    <submittedName>
        <fullName evidence="12">DH200=94 genomic scaffold, scaffold_1092</fullName>
    </submittedName>
</protein>
<dbReference type="InterPro" id="IPR002401">
    <property type="entry name" value="Cyt_P450_E_grp-I"/>
</dbReference>
<feature type="chain" id="PRO_5001655911" evidence="11">
    <location>
        <begin position="27"/>
        <end position="640"/>
    </location>
</feature>
<dbReference type="GO" id="GO:0020037">
    <property type="term" value="F:heme binding"/>
    <property type="evidence" value="ECO:0007669"/>
    <property type="project" value="InterPro"/>
</dbReference>
<evidence type="ECO:0000256" key="4">
    <source>
        <dbReference type="ARBA" id="ARBA00022723"/>
    </source>
</evidence>
<evidence type="ECO:0000256" key="5">
    <source>
        <dbReference type="ARBA" id="ARBA00023002"/>
    </source>
</evidence>
<dbReference type="PRINTS" id="PR00385">
    <property type="entry name" value="P450"/>
</dbReference>
<dbReference type="InterPro" id="IPR001128">
    <property type="entry name" value="Cyt_P450"/>
</dbReference>
<dbReference type="InterPro" id="IPR036396">
    <property type="entry name" value="Cyt_P450_sf"/>
</dbReference>
<keyword evidence="10" id="KW-0472">Membrane</keyword>
<evidence type="ECO:0000256" key="9">
    <source>
        <dbReference type="RuleBase" id="RU000461"/>
    </source>
</evidence>
<keyword evidence="7 9" id="KW-0503">Monooxygenase</keyword>
<accession>A0A068VHW7</accession>
<dbReference type="OMA" id="HETSGMV"/>
<evidence type="ECO:0000256" key="3">
    <source>
        <dbReference type="ARBA" id="ARBA00022617"/>
    </source>
</evidence>
<keyword evidence="10" id="KW-1133">Transmembrane helix</keyword>
<comment type="similarity">
    <text evidence="2 9">Belongs to the cytochrome P450 family.</text>
</comment>
<organism evidence="12 13">
    <name type="scientific">Coffea canephora</name>
    <name type="common">Robusta coffee</name>
    <dbReference type="NCBI Taxonomy" id="49390"/>
    <lineage>
        <taxon>Eukaryota</taxon>
        <taxon>Viridiplantae</taxon>
        <taxon>Streptophyta</taxon>
        <taxon>Embryophyta</taxon>
        <taxon>Tracheophyta</taxon>
        <taxon>Spermatophyta</taxon>
        <taxon>Magnoliopsida</taxon>
        <taxon>eudicotyledons</taxon>
        <taxon>Gunneridae</taxon>
        <taxon>Pentapetalae</taxon>
        <taxon>asterids</taxon>
        <taxon>lamiids</taxon>
        <taxon>Gentianales</taxon>
        <taxon>Rubiaceae</taxon>
        <taxon>Ixoroideae</taxon>
        <taxon>Gardenieae complex</taxon>
        <taxon>Bertiereae - Coffeeae clade</taxon>
        <taxon>Coffeeae</taxon>
        <taxon>Coffea</taxon>
    </lineage>
</organism>
<evidence type="ECO:0000256" key="10">
    <source>
        <dbReference type="SAM" id="Phobius"/>
    </source>
</evidence>
<dbReference type="SUPFAM" id="SSF48264">
    <property type="entry name" value="Cytochrome P450"/>
    <property type="match status" value="1"/>
</dbReference>
<keyword evidence="11" id="KW-0732">Signal</keyword>
<dbReference type="GO" id="GO:0004497">
    <property type="term" value="F:monooxygenase activity"/>
    <property type="evidence" value="ECO:0007669"/>
    <property type="project" value="UniProtKB-KW"/>
</dbReference>
<comment type="cofactor">
    <cofactor evidence="1 8">
        <name>heme</name>
        <dbReference type="ChEBI" id="CHEBI:30413"/>
    </cofactor>
</comment>
<sequence>MELSFNFIALFLLVAFISTLIKQRNGSKAAQKLPPSPWKLPLIGNLHHLIGSPPHHALRNLSKKHGPLMHFQLGEVSSIVVSSSRLAKEVLKTHDLEFADRAEFLATKILPKTVRSFGCIRQDEALKLMSSIKTLAGAGKIVNLKEKLASYTSSMVCRAAFGKVSKDDHKAFLQLVMEALPLSSAFEISDLFPSLKILHPFFSAKTKLMKVHHKMDVILDKIIDQHIDNLARTRMAMGESGHEDLTDVLLRVKESGDLQFPITKNNVKAVLFDMFLGGTETSSTTLEWAMSELMKNPKVMTKVQNEIRKAFTGKRTIEENEIQQLQYLKLVIKETLRLHPPAPLSVPKQCREQCEIDGYSIPVKTRLFVNTWAIARDPEYWDDPESFKPERFENSSIDFTGNHFELLPFGSGRRICPGISFGIANVELPLTLLLYHFDWRLPNGLSPDDLDMIESKHSEVIAKSGPTTSLRGTHKPTPSSQLVAGGVVEDLKPRVTTPRSFDVGWIPPPPPPSTPSPRIWSVFSIDRRNIRTIRLETLRSHRQIGFNDQSKGDPQSNTIHILFFMTILFFINMVYPFDKRKLAYADFTLHRGIFDILDDAVTSDYFRYFDTLIQTIRGLCIAFETIEGLCEKMLNHRGVK</sequence>
<evidence type="ECO:0000256" key="11">
    <source>
        <dbReference type="SAM" id="SignalP"/>
    </source>
</evidence>
<dbReference type="Pfam" id="PF00067">
    <property type="entry name" value="p450"/>
    <property type="match status" value="2"/>
</dbReference>
<evidence type="ECO:0000256" key="6">
    <source>
        <dbReference type="ARBA" id="ARBA00023004"/>
    </source>
</evidence>
<evidence type="ECO:0000256" key="8">
    <source>
        <dbReference type="PIRSR" id="PIRSR602401-1"/>
    </source>
</evidence>
<dbReference type="PRINTS" id="PR00463">
    <property type="entry name" value="EP450I"/>
</dbReference>
<evidence type="ECO:0000256" key="1">
    <source>
        <dbReference type="ARBA" id="ARBA00001971"/>
    </source>
</evidence>
<dbReference type="GO" id="GO:0005506">
    <property type="term" value="F:iron ion binding"/>
    <property type="evidence" value="ECO:0007669"/>
    <property type="project" value="InterPro"/>
</dbReference>
<keyword evidence="3 8" id="KW-0349">Heme</keyword>
<dbReference type="STRING" id="49390.A0A068VHW7"/>
<dbReference type="Proteomes" id="UP000295252">
    <property type="component" value="Unassembled WGS sequence"/>
</dbReference>
<feature type="signal peptide" evidence="11">
    <location>
        <begin position="1"/>
        <end position="26"/>
    </location>
</feature>
<evidence type="ECO:0000256" key="7">
    <source>
        <dbReference type="ARBA" id="ARBA00023033"/>
    </source>
</evidence>
<keyword evidence="5 9" id="KW-0560">Oxidoreductase</keyword>
<dbReference type="FunFam" id="1.10.630.10:FF:000126">
    <property type="entry name" value="Predicted protein"/>
    <property type="match status" value="1"/>
</dbReference>
<dbReference type="PROSITE" id="PS00086">
    <property type="entry name" value="CYTOCHROME_P450"/>
    <property type="match status" value="1"/>
</dbReference>